<keyword evidence="2 4" id="KW-0378">Hydrolase</keyword>
<dbReference type="InterPro" id="IPR051601">
    <property type="entry name" value="Serine_prot/Carboxylest_S33"/>
</dbReference>
<dbReference type="EMBL" id="RZUG01000006">
    <property type="protein sequence ID" value="KAA8825620.1"/>
    <property type="molecule type" value="Genomic_DNA"/>
</dbReference>
<dbReference type="AlphaFoldDB" id="A0A5J5E982"/>
<sequence length="492" mass="55294">MTLLCKYYVPGLAMEDHSIDVPLDWTGKTPGESFDGEAIKLFYRVVTTPEHVHDDLPLLIFLQGGPGGAGPRLNSPTSDGWIEEATKHFRVILPDQRGTGRSSRVDTHAMARIAAAYEGDAAGAARAQADFLKKFLADSIVRDFEHLRLTEFDGRKWITMGQSYGGFLTLTYLSLFPAGVIASFTTGGIPHVPSDATEVYEHTFPRMARKTAQFYERYPQDRERVETLADKLPTVADVTEFANTLHDSVLGSMAETDIDHRLGLIAGMAAHGFPLLPNGDPLTVERLQCLGSDFGMKPSFERVHWILDDAFLTNDGSSCADADLSDEFLAKVMNATASRPLYWPLQEFIYANGEMDEPIRWAAQRVRDRHPEFGAETRPLNFTGEAMFPWMFEQESALRPFKPAMDVLMEDTRFGVIYDEDQLARNEVPLQAAVYFDDMYVDSGMQLDTLSRVGNSHYWTTNEFEHDGLHGPMVFKHLWDEALNRGDLEELF</sequence>
<reference evidence="4 5" key="1">
    <citation type="journal article" date="2019" name="Syst. Appl. Microbiol.">
        <title>Characterization of Bifidobacterium species in feaces of the Egyptian fruit bat: Description of B. vespertilionis sp. nov. and B. rousetti sp. nov.</title>
        <authorList>
            <person name="Modesto M."/>
            <person name="Satti M."/>
            <person name="Watanabe K."/>
            <person name="Puglisi E."/>
            <person name="Morelli L."/>
            <person name="Huang C.-H."/>
            <person name="Liou J.-S."/>
            <person name="Miyashita M."/>
            <person name="Tamura T."/>
            <person name="Saito S."/>
            <person name="Mori K."/>
            <person name="Huang L."/>
            <person name="Sciavilla P."/>
            <person name="Sandri C."/>
            <person name="Spiezio C."/>
            <person name="Vitali F."/>
            <person name="Cavalieri D."/>
            <person name="Perpetuini G."/>
            <person name="Tofalo R."/>
            <person name="Bonetti A."/>
            <person name="Arita M."/>
            <person name="Mattarelli P."/>
        </authorList>
    </citation>
    <scope>NUCLEOTIDE SEQUENCE [LARGE SCALE GENOMIC DNA]</scope>
    <source>
        <strain evidence="4 5">RST19</strain>
    </source>
</reference>
<dbReference type="PRINTS" id="PR00793">
    <property type="entry name" value="PROAMNOPTASE"/>
</dbReference>
<accession>A0A5J5E982</accession>
<dbReference type="SUPFAM" id="SSF53474">
    <property type="entry name" value="alpha/beta-Hydrolases"/>
    <property type="match status" value="1"/>
</dbReference>
<dbReference type="InterPro" id="IPR002410">
    <property type="entry name" value="Peptidase_S33"/>
</dbReference>
<dbReference type="InterPro" id="IPR000073">
    <property type="entry name" value="AB_hydrolase_1"/>
</dbReference>
<evidence type="ECO:0000256" key="2">
    <source>
        <dbReference type="ARBA" id="ARBA00022801"/>
    </source>
</evidence>
<dbReference type="PANTHER" id="PTHR43248:SF2">
    <property type="entry name" value="PROLYL AMINOPEPTIDASE"/>
    <property type="match status" value="1"/>
</dbReference>
<dbReference type="Proteomes" id="UP000326251">
    <property type="component" value="Unassembled WGS sequence"/>
</dbReference>
<comment type="similarity">
    <text evidence="1">Belongs to the peptidase S33 family.</text>
</comment>
<feature type="domain" description="AB hydrolase-1" evidence="3">
    <location>
        <begin position="57"/>
        <end position="214"/>
    </location>
</feature>
<dbReference type="GO" id="GO:0004177">
    <property type="term" value="F:aminopeptidase activity"/>
    <property type="evidence" value="ECO:0007669"/>
    <property type="project" value="UniProtKB-EC"/>
</dbReference>
<evidence type="ECO:0000313" key="4">
    <source>
        <dbReference type="EMBL" id="KAA8825620.1"/>
    </source>
</evidence>
<dbReference type="RefSeq" id="WP_150335462.1">
    <property type="nucleotide sequence ID" value="NZ_RZUG01000006.1"/>
</dbReference>
<name>A0A5J5E982_9BIFI</name>
<dbReference type="Gene3D" id="3.40.50.1820">
    <property type="entry name" value="alpha/beta hydrolase"/>
    <property type="match status" value="1"/>
</dbReference>
<dbReference type="GO" id="GO:0006508">
    <property type="term" value="P:proteolysis"/>
    <property type="evidence" value="ECO:0007669"/>
    <property type="project" value="InterPro"/>
</dbReference>
<dbReference type="InterPro" id="IPR029058">
    <property type="entry name" value="AB_hydrolase_fold"/>
</dbReference>
<organism evidence="4 5">
    <name type="scientific">Bifidobacterium reuteri</name>
    <dbReference type="NCBI Taxonomy" id="983706"/>
    <lineage>
        <taxon>Bacteria</taxon>
        <taxon>Bacillati</taxon>
        <taxon>Actinomycetota</taxon>
        <taxon>Actinomycetes</taxon>
        <taxon>Bifidobacteriales</taxon>
        <taxon>Bifidobacteriaceae</taxon>
        <taxon>Bifidobacterium</taxon>
    </lineage>
</organism>
<evidence type="ECO:0000313" key="5">
    <source>
        <dbReference type="Proteomes" id="UP000326251"/>
    </source>
</evidence>
<protein>
    <submittedName>
        <fullName evidence="4">Alpha/beta fold hydrolase</fullName>
    </submittedName>
</protein>
<dbReference type="PANTHER" id="PTHR43248">
    <property type="entry name" value="2-SUCCINYL-6-HYDROXY-2,4-CYCLOHEXADIENE-1-CARBOXYLATE SYNTHASE"/>
    <property type="match status" value="1"/>
</dbReference>
<evidence type="ECO:0000259" key="3">
    <source>
        <dbReference type="Pfam" id="PF00561"/>
    </source>
</evidence>
<evidence type="ECO:0000256" key="1">
    <source>
        <dbReference type="ARBA" id="ARBA00010088"/>
    </source>
</evidence>
<proteinExistence type="inferred from homology"/>
<gene>
    <name evidence="4" type="ORF">EMO92_05135</name>
</gene>
<dbReference type="Pfam" id="PF00561">
    <property type="entry name" value="Abhydrolase_1"/>
    <property type="match status" value="1"/>
</dbReference>
<comment type="caution">
    <text evidence="4">The sequence shown here is derived from an EMBL/GenBank/DDBJ whole genome shotgun (WGS) entry which is preliminary data.</text>
</comment>